<keyword evidence="1" id="KW-0808">Transferase</keyword>
<dbReference type="AlphaFoldDB" id="A0A1H5RYH4"/>
<dbReference type="Proteomes" id="UP000236735">
    <property type="component" value="Unassembled WGS sequence"/>
</dbReference>
<evidence type="ECO:0000313" key="1">
    <source>
        <dbReference type="EMBL" id="SEF43392.1"/>
    </source>
</evidence>
<sequence>MNNNIIDGHPTKSFFIEMITRDISIEDAIMDLIDNSIDGAIRINKDNYGGFKIDITINGDEFSISDNCGGFPLDSAKNYAFRFGRPDKAPLIHNSVGRFGIGMKRALFKIGKEFYVESQTDENHFCVNVNVNEWSKKSKKILTEDNTLIDIDDWDFNYEILRTPKDFNGTTIRVPVLNEDVKILFEDSSFVSNLYHNIQQNLNFSLSKGLVITINNKTLEGSPIEMLKSDAYRPYIKSGVIGSVNYRIIAGLGEIGIPTQSGWYIFCNDRLVVAADHSHLTGWGINGIKKWHISNVMFRGIVYLDSAEPKDLPLTTTKKGIDATSHVYQAILPLMRTAMIPILRYLNDVSKMGNEANAYREMLCETSGRSNAVMLKASIISKKEDSTFVAPELDLESISRKKETIRIAYDVNKKLADSIMEKTQASSYKEIGLTSFEYYVKMENFQNE</sequence>
<name>A0A1H5RYH4_XYLRU</name>
<reference evidence="1 2" key="1">
    <citation type="submission" date="2016-10" db="EMBL/GenBank/DDBJ databases">
        <authorList>
            <person name="de Groot N.N."/>
        </authorList>
    </citation>
    <scope>NUCLEOTIDE SEQUENCE [LARGE SCALE GENOMIC DNA]</scope>
    <source>
        <strain evidence="1 2">AR32</strain>
    </source>
</reference>
<accession>A0A1H5RYH4</accession>
<protein>
    <submittedName>
        <fullName evidence="1">Histidine kinase-, DNA gyrase B-, and HSP90-like ATPase</fullName>
    </submittedName>
</protein>
<gene>
    <name evidence="1" type="ORF">SAMN05216354_0413</name>
</gene>
<dbReference type="Gene3D" id="3.30.565.10">
    <property type="entry name" value="Histidine kinase-like ATPase, C-terminal domain"/>
    <property type="match status" value="1"/>
</dbReference>
<proteinExistence type="predicted"/>
<dbReference type="SUPFAM" id="SSF55874">
    <property type="entry name" value="ATPase domain of HSP90 chaperone/DNA topoisomerase II/histidine kinase"/>
    <property type="match status" value="1"/>
</dbReference>
<evidence type="ECO:0000313" key="2">
    <source>
        <dbReference type="Proteomes" id="UP000236735"/>
    </source>
</evidence>
<keyword evidence="1" id="KW-0418">Kinase</keyword>
<organism evidence="1 2">
    <name type="scientific">Xylanibacter ruminicola</name>
    <name type="common">Prevotella ruminicola</name>
    <dbReference type="NCBI Taxonomy" id="839"/>
    <lineage>
        <taxon>Bacteria</taxon>
        <taxon>Pseudomonadati</taxon>
        <taxon>Bacteroidota</taxon>
        <taxon>Bacteroidia</taxon>
        <taxon>Bacteroidales</taxon>
        <taxon>Prevotellaceae</taxon>
        <taxon>Xylanibacter</taxon>
    </lineage>
</organism>
<dbReference type="InterPro" id="IPR036890">
    <property type="entry name" value="HATPase_C_sf"/>
</dbReference>
<dbReference type="GO" id="GO:0016301">
    <property type="term" value="F:kinase activity"/>
    <property type="evidence" value="ECO:0007669"/>
    <property type="project" value="UniProtKB-KW"/>
</dbReference>
<dbReference type="RefSeq" id="WP_103915008.1">
    <property type="nucleotide sequence ID" value="NZ_FNUV01000001.1"/>
</dbReference>
<dbReference type="EMBL" id="FNUV01000001">
    <property type="protein sequence ID" value="SEF43392.1"/>
    <property type="molecule type" value="Genomic_DNA"/>
</dbReference>
<dbReference type="Pfam" id="PF13589">
    <property type="entry name" value="HATPase_c_3"/>
    <property type="match status" value="1"/>
</dbReference>